<proteinExistence type="predicted"/>
<dbReference type="InterPro" id="IPR001811">
    <property type="entry name" value="Chemokine_IL8-like_dom"/>
</dbReference>
<dbReference type="Proteomes" id="UP000265080">
    <property type="component" value="Chromosome 10"/>
</dbReference>
<evidence type="ECO:0000256" key="1">
    <source>
        <dbReference type="ARBA" id="ARBA00022514"/>
    </source>
</evidence>
<dbReference type="OMA" id="SMKVTVM"/>
<dbReference type="SMART" id="SM00199">
    <property type="entry name" value="SCY"/>
    <property type="match status" value="1"/>
</dbReference>
<dbReference type="GO" id="GO:0005615">
    <property type="term" value="C:extracellular space"/>
    <property type="evidence" value="ECO:0007669"/>
    <property type="project" value="UniProtKB-KW"/>
</dbReference>
<dbReference type="AlphaFoldDB" id="A0A3P8SRI7"/>
<name>A0A3P8SRI7_AMPPE</name>
<feature type="signal peptide" evidence="2">
    <location>
        <begin position="1"/>
        <end position="24"/>
    </location>
</feature>
<evidence type="ECO:0000313" key="4">
    <source>
        <dbReference type="Ensembl" id="ENSAPEP00000014844.1"/>
    </source>
</evidence>
<dbReference type="STRING" id="161767.ENSAPEP00000014844"/>
<dbReference type="SUPFAM" id="SSF54117">
    <property type="entry name" value="Interleukin 8-like chemokines"/>
    <property type="match status" value="1"/>
</dbReference>
<sequence length="100" mass="11253">MVSIRVTVMAITLVTLCLVATNNAVRPRCCSKYMTVKLPFHIIKGYSVQTVTEMCPLDAIIFHTSKGKACTDPALNWVIEYVERLRAKAQYVHKTSQAHK</sequence>
<dbReference type="InterPro" id="IPR039809">
    <property type="entry name" value="Chemokine_b/g/d"/>
</dbReference>
<reference evidence="4" key="2">
    <citation type="submission" date="2025-08" db="UniProtKB">
        <authorList>
            <consortium name="Ensembl"/>
        </authorList>
    </citation>
    <scope>IDENTIFICATION</scope>
</reference>
<evidence type="ECO:0000256" key="2">
    <source>
        <dbReference type="SAM" id="SignalP"/>
    </source>
</evidence>
<evidence type="ECO:0000259" key="3">
    <source>
        <dbReference type="SMART" id="SM00199"/>
    </source>
</evidence>
<dbReference type="PANTHER" id="PTHR12015">
    <property type="entry name" value="SMALL INDUCIBLE CYTOKINE A"/>
    <property type="match status" value="1"/>
</dbReference>
<keyword evidence="1" id="KW-0202">Cytokine</keyword>
<dbReference type="CDD" id="cd00272">
    <property type="entry name" value="Chemokine_CC"/>
    <property type="match status" value="1"/>
</dbReference>
<feature type="domain" description="Chemokine interleukin-8-like" evidence="3">
    <location>
        <begin position="26"/>
        <end position="85"/>
    </location>
</feature>
<dbReference type="PANTHER" id="PTHR12015:SF190">
    <property type="entry name" value="C-C MOTIF CHEMOKINE"/>
    <property type="match status" value="1"/>
</dbReference>
<reference evidence="4 5" key="1">
    <citation type="submission" date="2018-03" db="EMBL/GenBank/DDBJ databases">
        <title>Finding Nemo's genes: A chromosome-scale reference assembly of the genome of the orange clownfish Amphiprion percula.</title>
        <authorList>
            <person name="Lehmann R."/>
        </authorList>
    </citation>
    <scope>NUCLEOTIDE SEQUENCE</scope>
</reference>
<keyword evidence="5" id="KW-1185">Reference proteome</keyword>
<dbReference type="InterPro" id="IPR036048">
    <property type="entry name" value="Interleukin_8-like_sf"/>
</dbReference>
<dbReference type="GO" id="GO:0006955">
    <property type="term" value="P:immune response"/>
    <property type="evidence" value="ECO:0007669"/>
    <property type="project" value="InterPro"/>
</dbReference>
<dbReference type="Gene3D" id="2.40.50.40">
    <property type="match status" value="1"/>
</dbReference>
<evidence type="ECO:0000313" key="5">
    <source>
        <dbReference type="Proteomes" id="UP000265080"/>
    </source>
</evidence>
<reference evidence="4" key="3">
    <citation type="submission" date="2025-09" db="UniProtKB">
        <authorList>
            <consortium name="Ensembl"/>
        </authorList>
    </citation>
    <scope>IDENTIFICATION</scope>
</reference>
<dbReference type="GeneTree" id="ENSGT00940000172979"/>
<keyword evidence="2" id="KW-0732">Signal</keyword>
<dbReference type="Ensembl" id="ENSAPET00000015231.1">
    <property type="protein sequence ID" value="ENSAPEP00000014844.1"/>
    <property type="gene ID" value="ENSAPEG00000010587.1"/>
</dbReference>
<protein>
    <recommendedName>
        <fullName evidence="3">Chemokine interleukin-8-like domain-containing protein</fullName>
    </recommendedName>
</protein>
<dbReference type="GO" id="GO:0008009">
    <property type="term" value="F:chemokine activity"/>
    <property type="evidence" value="ECO:0007669"/>
    <property type="project" value="InterPro"/>
</dbReference>
<accession>A0A3P8SRI7</accession>
<dbReference type="Pfam" id="PF00048">
    <property type="entry name" value="IL8"/>
    <property type="match status" value="1"/>
</dbReference>
<feature type="chain" id="PRO_5018194436" description="Chemokine interleukin-8-like domain-containing protein" evidence="2">
    <location>
        <begin position="25"/>
        <end position="100"/>
    </location>
</feature>
<organism evidence="4 5">
    <name type="scientific">Amphiprion percula</name>
    <name type="common">Orange clownfish</name>
    <name type="synonym">Lutjanus percula</name>
    <dbReference type="NCBI Taxonomy" id="161767"/>
    <lineage>
        <taxon>Eukaryota</taxon>
        <taxon>Metazoa</taxon>
        <taxon>Chordata</taxon>
        <taxon>Craniata</taxon>
        <taxon>Vertebrata</taxon>
        <taxon>Euteleostomi</taxon>
        <taxon>Actinopterygii</taxon>
        <taxon>Neopterygii</taxon>
        <taxon>Teleostei</taxon>
        <taxon>Neoteleostei</taxon>
        <taxon>Acanthomorphata</taxon>
        <taxon>Ovalentaria</taxon>
        <taxon>Pomacentridae</taxon>
        <taxon>Amphiprion</taxon>
    </lineage>
</organism>